<evidence type="ECO:0000313" key="6">
    <source>
        <dbReference type="EMBL" id="CAB3798440.1"/>
    </source>
</evidence>
<dbReference type="Pfam" id="PF17874">
    <property type="entry name" value="TPR_MalT"/>
    <property type="match status" value="1"/>
</dbReference>
<dbReference type="EMBL" id="CADIKM010000029">
    <property type="protein sequence ID" value="CAB3798440.1"/>
    <property type="molecule type" value="Genomic_DNA"/>
</dbReference>
<dbReference type="AlphaFoldDB" id="A0A6S7BPM9"/>
<evidence type="ECO:0000259" key="5">
    <source>
        <dbReference type="PROSITE" id="PS50043"/>
    </source>
</evidence>
<dbReference type="RefSeq" id="WP_175106986.1">
    <property type="nucleotide sequence ID" value="NZ_CADIKM010000029.1"/>
</dbReference>
<dbReference type="InterPro" id="IPR036388">
    <property type="entry name" value="WH-like_DNA-bd_sf"/>
</dbReference>
<dbReference type="InterPro" id="IPR041617">
    <property type="entry name" value="TPR_MalT"/>
</dbReference>
<evidence type="ECO:0000256" key="2">
    <source>
        <dbReference type="ARBA" id="ARBA00023125"/>
    </source>
</evidence>
<organism evidence="6 7">
    <name type="scientific">Pararobbsia alpina</name>
    <dbReference type="NCBI Taxonomy" id="621374"/>
    <lineage>
        <taxon>Bacteria</taxon>
        <taxon>Pseudomonadati</taxon>
        <taxon>Pseudomonadota</taxon>
        <taxon>Betaproteobacteria</taxon>
        <taxon>Burkholderiales</taxon>
        <taxon>Burkholderiaceae</taxon>
        <taxon>Pararobbsia</taxon>
    </lineage>
</organism>
<dbReference type="SUPFAM" id="SSF46894">
    <property type="entry name" value="C-terminal effector domain of the bipartite response regulators"/>
    <property type="match status" value="1"/>
</dbReference>
<dbReference type="Proteomes" id="UP000494115">
    <property type="component" value="Unassembled WGS sequence"/>
</dbReference>
<sequence>MTPLQDALPFLKPKVTPPRRKLDVIGRERLMVDQMETRLLTVMRAPAGYGKTTLALAWVDALRERGARVAWLSLDPEDDDPLRFMHYVLHALAHALPPVAGTTAGLVIPDRMSPIGTTAHELLGIVLNGVLEYGDELYLFIDDFHHLASPETHALLISLLRHSPSNFHLVFISRTGLALPLTRLQTQGQLLEVDASELRFTTEETGRLLSAHQLPLYYAVPLQTLTDGWAAALRLAILASESAHLPQAPPPSHTSLAYHAPPAAHSVLSEPYPALFERITGLAHEMLEQLPAAEVIFLEQVAVAERLCAPLCEALTRTVGNQAMLETLEGRLLLTRLTEEGDWFSCHPLLRDVLMARLRAGNDAAITEQHRRASHWYAAQSYWSDAVRHALRAGDSAQAIRWIDHCAMGLVKRGDLLTLLDWETQLRSALIDSPRSLRLAITWAHVLGDACPANVLLLDAIEAQVQVRDHEKMRQRGLPVTPSSVTDAETPRSHEPPIAVEGTRIAWECKVARAIALAQDDRVTAAWQLASECLPAPDNDAWMINSVYNVLMFTHWRARRWPDFYATPNLPYRPDEHEGNIFSSIYRLTLRGGGELEQLQTGAARRHLIEAMQLGETHTGILSLPTTLPACLLANLEYERGELDLAAQLLEGRLPIIRMSGFGDAIRTAYRVCARIEFRQGRAENAYALLEQGESLARVLGLARLEIALLYEHERLLLQSNRLWEAQACVQRIALAADAVAAAVATPPDAPLTDAIGTLSRLSRAHLDLAEGRVSEAASCFEEQVRHAVERGDYQLALQCGGSLALAKAAQADIPAAHTALAACIELAAPADFRSSVLDQGPAMHGLLKSLFGAAVASSLSPAAKAFLGTLVATSADGAKSDTPASDVVLSARERDILMLLAEEKSNKEISRMLNIAPETVKSHIKHIFGKLDVNRRAHAVRRAQSLLLLPA</sequence>
<dbReference type="PROSITE" id="PS50043">
    <property type="entry name" value="HTH_LUXR_2"/>
    <property type="match status" value="1"/>
</dbReference>
<evidence type="ECO:0000256" key="1">
    <source>
        <dbReference type="ARBA" id="ARBA00023015"/>
    </source>
</evidence>
<keyword evidence="7" id="KW-1185">Reference proteome</keyword>
<dbReference type="InterPro" id="IPR011990">
    <property type="entry name" value="TPR-like_helical_dom_sf"/>
</dbReference>
<dbReference type="InterPro" id="IPR059106">
    <property type="entry name" value="WHD_MalT"/>
</dbReference>
<dbReference type="InterPro" id="IPR027417">
    <property type="entry name" value="P-loop_NTPase"/>
</dbReference>
<dbReference type="InterPro" id="IPR000792">
    <property type="entry name" value="Tscrpt_reg_LuxR_C"/>
</dbReference>
<accession>A0A6S7BPM9</accession>
<dbReference type="Pfam" id="PF00196">
    <property type="entry name" value="GerE"/>
    <property type="match status" value="1"/>
</dbReference>
<dbReference type="GO" id="GO:0003677">
    <property type="term" value="F:DNA binding"/>
    <property type="evidence" value="ECO:0007669"/>
    <property type="project" value="UniProtKB-KW"/>
</dbReference>
<dbReference type="Gene3D" id="1.25.40.10">
    <property type="entry name" value="Tetratricopeptide repeat domain"/>
    <property type="match status" value="1"/>
</dbReference>
<dbReference type="Pfam" id="PF13401">
    <property type="entry name" value="AAA_22"/>
    <property type="match status" value="1"/>
</dbReference>
<dbReference type="Gene3D" id="3.40.50.300">
    <property type="entry name" value="P-loop containing nucleotide triphosphate hydrolases"/>
    <property type="match status" value="1"/>
</dbReference>
<evidence type="ECO:0000256" key="3">
    <source>
        <dbReference type="ARBA" id="ARBA00023163"/>
    </source>
</evidence>
<gene>
    <name evidence="6" type="primary">malT_1</name>
    <name evidence="6" type="ORF">LMG28138_04442</name>
</gene>
<dbReference type="PANTHER" id="PTHR44688">
    <property type="entry name" value="DNA-BINDING TRANSCRIPTIONAL ACTIVATOR DEVR_DOSR"/>
    <property type="match status" value="1"/>
</dbReference>
<dbReference type="SMART" id="SM00421">
    <property type="entry name" value="HTH_LUXR"/>
    <property type="match status" value="1"/>
</dbReference>
<dbReference type="GO" id="GO:0006355">
    <property type="term" value="P:regulation of DNA-templated transcription"/>
    <property type="evidence" value="ECO:0007669"/>
    <property type="project" value="InterPro"/>
</dbReference>
<protein>
    <submittedName>
        <fullName evidence="6">HTH-type transcriptional regulator MalT</fullName>
    </submittedName>
</protein>
<evidence type="ECO:0000256" key="4">
    <source>
        <dbReference type="SAM" id="MobiDB-lite"/>
    </source>
</evidence>
<name>A0A6S7BPM9_9BURK</name>
<keyword evidence="2" id="KW-0238">DNA-binding</keyword>
<dbReference type="PANTHER" id="PTHR44688:SF16">
    <property type="entry name" value="DNA-BINDING TRANSCRIPTIONAL ACTIVATOR DEVR_DOSR"/>
    <property type="match status" value="1"/>
</dbReference>
<evidence type="ECO:0000313" key="7">
    <source>
        <dbReference type="Proteomes" id="UP000494115"/>
    </source>
</evidence>
<reference evidence="6 7" key="1">
    <citation type="submission" date="2020-04" db="EMBL/GenBank/DDBJ databases">
        <authorList>
            <person name="De Canck E."/>
        </authorList>
    </citation>
    <scope>NUCLEOTIDE SEQUENCE [LARGE SCALE GENOMIC DNA]</scope>
    <source>
        <strain evidence="6 7">LMG 28138</strain>
    </source>
</reference>
<feature type="domain" description="HTH luxR-type" evidence="5">
    <location>
        <begin position="883"/>
        <end position="948"/>
    </location>
</feature>
<dbReference type="InterPro" id="IPR016032">
    <property type="entry name" value="Sig_transdc_resp-reg_C-effctor"/>
</dbReference>
<keyword evidence="1" id="KW-0805">Transcription regulation</keyword>
<dbReference type="GO" id="GO:0016887">
    <property type="term" value="F:ATP hydrolysis activity"/>
    <property type="evidence" value="ECO:0007669"/>
    <property type="project" value="InterPro"/>
</dbReference>
<feature type="region of interest" description="Disordered" evidence="4">
    <location>
        <begin position="472"/>
        <end position="496"/>
    </location>
</feature>
<dbReference type="Pfam" id="PF25873">
    <property type="entry name" value="WHD_MalT"/>
    <property type="match status" value="1"/>
</dbReference>
<dbReference type="CDD" id="cd06170">
    <property type="entry name" value="LuxR_C_like"/>
    <property type="match status" value="1"/>
</dbReference>
<keyword evidence="3" id="KW-0804">Transcription</keyword>
<dbReference type="PRINTS" id="PR00038">
    <property type="entry name" value="HTHLUXR"/>
</dbReference>
<dbReference type="Gene3D" id="1.10.10.10">
    <property type="entry name" value="Winged helix-like DNA-binding domain superfamily/Winged helix DNA-binding domain"/>
    <property type="match status" value="1"/>
</dbReference>
<proteinExistence type="predicted"/>
<dbReference type="InterPro" id="IPR049945">
    <property type="entry name" value="AAA_22"/>
</dbReference>
<dbReference type="SUPFAM" id="SSF52540">
    <property type="entry name" value="P-loop containing nucleoside triphosphate hydrolases"/>
    <property type="match status" value="1"/>
</dbReference>